<name>M7W6W0_ENTHI</name>
<dbReference type="AlphaFoldDB" id="M7W6W0"/>
<dbReference type="VEuPathDB" id="AmoebaDB:KM1_173980"/>
<evidence type="ECO:0000313" key="2">
    <source>
        <dbReference type="Proteomes" id="UP000030780"/>
    </source>
</evidence>
<dbReference type="EMBL" id="KB637530">
    <property type="protein sequence ID" value="EMS15992.1"/>
    <property type="molecule type" value="Genomic_DNA"/>
</dbReference>
<sequence>MNLQIKQLSTFIERRSHIKKIEFKLTNEQLIKLTTITKEVEDSDKSISV</sequence>
<feature type="non-terminal residue" evidence="1">
    <location>
        <position position="49"/>
    </location>
</feature>
<organism evidence="1 2">
    <name type="scientific">Entamoeba histolytica HM-3:IMSS</name>
    <dbReference type="NCBI Taxonomy" id="885315"/>
    <lineage>
        <taxon>Eukaryota</taxon>
        <taxon>Amoebozoa</taxon>
        <taxon>Evosea</taxon>
        <taxon>Archamoebae</taxon>
        <taxon>Mastigamoebida</taxon>
        <taxon>Entamoebidae</taxon>
        <taxon>Entamoeba</taxon>
    </lineage>
</organism>
<gene>
    <name evidence="1" type="ORF">KM1_173980</name>
</gene>
<proteinExistence type="predicted"/>
<accession>M7W6W0</accession>
<protein>
    <submittedName>
        <fullName evidence="1">Uncharacterized protein</fullName>
    </submittedName>
</protein>
<dbReference type="Proteomes" id="UP000030780">
    <property type="component" value="Unassembled WGS sequence"/>
</dbReference>
<reference evidence="1 2" key="1">
    <citation type="submission" date="2013-01" db="EMBL/GenBank/DDBJ databases">
        <authorList>
            <person name="Inman J."/>
            <person name="Zafar N."/>
            <person name="Lorenzi H."/>
            <person name="Caler E."/>
        </authorList>
    </citation>
    <scope>NUCLEOTIDE SEQUENCE [LARGE SCALE GENOMIC DNA]</scope>
    <source>
        <strain evidence="1 2">HM-3:IMSS</strain>
    </source>
</reference>
<evidence type="ECO:0000313" key="1">
    <source>
        <dbReference type="EMBL" id="EMS15992.1"/>
    </source>
</evidence>